<evidence type="ECO:0000256" key="3">
    <source>
        <dbReference type="SAM" id="MobiDB-lite"/>
    </source>
</evidence>
<dbReference type="InterPro" id="IPR019734">
    <property type="entry name" value="TPR_rpt"/>
</dbReference>
<dbReference type="AlphaFoldDB" id="A0A815S0G2"/>
<dbReference type="PROSITE" id="PS50005">
    <property type="entry name" value="TPR"/>
    <property type="match status" value="1"/>
</dbReference>
<dbReference type="EMBL" id="CAJNOK010003454">
    <property type="protein sequence ID" value="CAF0901806.1"/>
    <property type="molecule type" value="Genomic_DNA"/>
</dbReference>
<name>A0A815S0G2_9BILA</name>
<dbReference type="EMBL" id="CAJOBA010003455">
    <property type="protein sequence ID" value="CAF3682369.1"/>
    <property type="molecule type" value="Genomic_DNA"/>
</dbReference>
<accession>A0A815S0G2</accession>
<feature type="region of interest" description="Disordered" evidence="3">
    <location>
        <begin position="692"/>
        <end position="721"/>
    </location>
</feature>
<evidence type="ECO:0000313" key="8">
    <source>
        <dbReference type="Proteomes" id="UP000663829"/>
    </source>
</evidence>
<dbReference type="Proteomes" id="UP000682733">
    <property type="component" value="Unassembled WGS sequence"/>
</dbReference>
<protein>
    <recommendedName>
        <fullName evidence="9">Tetratricopeptide repeat protein</fullName>
    </recommendedName>
</protein>
<evidence type="ECO:0000313" key="6">
    <source>
        <dbReference type="EMBL" id="CAF3682369.1"/>
    </source>
</evidence>
<evidence type="ECO:0000256" key="1">
    <source>
        <dbReference type="PROSITE-ProRule" id="PRU00339"/>
    </source>
</evidence>
<sequence>MDRIVVVTKATDPVYAGVYVTPSRVLFIQEIISIQYFHQGASTFRHCMLIGVIMKDEQIEIINTTEDEKKLQKTVLKWLNRKEITVDDLIINRKNKTIKISSDILQQIGYCFWNGSEIPEDIEESFKLFQFLATELGSAVAFYDCADYYFAKKSFDKAATNCKLAINKGYNTYDLQILMGKIFVAKREYSEAIQHFEEAIRKLKSSSDNDAAIELGFSIAKSLCEEKRFQEAIKCLRLCVEELELAPEQSENARKIEKKCLKGQLTQLYTEINKKVDNTDENGVCKKVQQMNSSPAVDLPPGWFQISEELDGFDINACGELDAAVKIVEREEQAANAALEVARNHVKMARESKLSQSVTEALRTKLKQFKRNYEEFEKKKEMILEAYQTYGNITEKIIRRQTQTEYRFFDSHRTRNEKTFELSEALESRRLSENVLEPLKLGVEQIPPTRRLITAERSTMETSVEIFGRPSQPYDTKTGWLSNPAQRKTSPGVYSAYTQDYSFTETLTIGSSDIKYKQRTNPHCNHLGDYHMESIGSYAQIIAVLNKITGSKAEHEKQLVELMLAFSHDGKPATLQNLRAINNAVTNDNVDYKDHELPLATVQARALQLMKNGYLKIEEVFSENAPYGVFTGKEIGKNMDNLREKIIRINDLYHKAILEQRSSNRFPYIELWKTHSSVKTLATRKELHRELRETFGGESDTDGEGYESNDEKETLSNKIKF</sequence>
<dbReference type="InterPro" id="IPR011990">
    <property type="entry name" value="TPR-like_helical_dom_sf"/>
</dbReference>
<keyword evidence="1" id="KW-0802">TPR repeat</keyword>
<evidence type="ECO:0000313" key="4">
    <source>
        <dbReference type="EMBL" id="CAF0901806.1"/>
    </source>
</evidence>
<dbReference type="Proteomes" id="UP000681722">
    <property type="component" value="Unassembled WGS sequence"/>
</dbReference>
<feature type="coiled-coil region" evidence="2">
    <location>
        <begin position="359"/>
        <end position="386"/>
    </location>
</feature>
<dbReference type="SUPFAM" id="SSF81901">
    <property type="entry name" value="HCP-like"/>
    <property type="match status" value="1"/>
</dbReference>
<dbReference type="Proteomes" id="UP000677228">
    <property type="component" value="Unassembled WGS sequence"/>
</dbReference>
<dbReference type="Proteomes" id="UP000663829">
    <property type="component" value="Unassembled WGS sequence"/>
</dbReference>
<gene>
    <name evidence="5" type="ORF">GPM918_LOCUS35951</name>
    <name evidence="4" type="ORF">OVA965_LOCUS9662</name>
    <name evidence="7" type="ORF">SRO942_LOCUS36678</name>
    <name evidence="6" type="ORF">TMI583_LOCUS9658</name>
</gene>
<evidence type="ECO:0000256" key="2">
    <source>
        <dbReference type="SAM" id="Coils"/>
    </source>
</evidence>
<comment type="caution">
    <text evidence="5">The sequence shown here is derived from an EMBL/GenBank/DDBJ whole genome shotgun (WGS) entry which is preliminary data.</text>
</comment>
<feature type="repeat" description="TPR" evidence="1">
    <location>
        <begin position="173"/>
        <end position="206"/>
    </location>
</feature>
<dbReference type="EMBL" id="CAJNOQ010021279">
    <property type="protein sequence ID" value="CAF1483745.1"/>
    <property type="molecule type" value="Genomic_DNA"/>
</dbReference>
<proteinExistence type="predicted"/>
<evidence type="ECO:0008006" key="9">
    <source>
        <dbReference type="Google" id="ProtNLM"/>
    </source>
</evidence>
<feature type="compositionally biased region" description="Acidic residues" evidence="3">
    <location>
        <begin position="699"/>
        <end position="708"/>
    </location>
</feature>
<organism evidence="5 8">
    <name type="scientific">Didymodactylos carnosus</name>
    <dbReference type="NCBI Taxonomy" id="1234261"/>
    <lineage>
        <taxon>Eukaryota</taxon>
        <taxon>Metazoa</taxon>
        <taxon>Spiralia</taxon>
        <taxon>Gnathifera</taxon>
        <taxon>Rotifera</taxon>
        <taxon>Eurotatoria</taxon>
        <taxon>Bdelloidea</taxon>
        <taxon>Philodinida</taxon>
        <taxon>Philodinidae</taxon>
        <taxon>Didymodactylos</taxon>
    </lineage>
</organism>
<keyword evidence="2" id="KW-0175">Coiled coil</keyword>
<evidence type="ECO:0000313" key="5">
    <source>
        <dbReference type="EMBL" id="CAF1483745.1"/>
    </source>
</evidence>
<dbReference type="OrthoDB" id="10684269at2759"/>
<dbReference type="Gene3D" id="1.25.40.10">
    <property type="entry name" value="Tetratricopeptide repeat domain"/>
    <property type="match status" value="1"/>
</dbReference>
<dbReference type="EMBL" id="CAJOBC010086765">
    <property type="protein sequence ID" value="CAF4348200.1"/>
    <property type="molecule type" value="Genomic_DNA"/>
</dbReference>
<reference evidence="5" key="1">
    <citation type="submission" date="2021-02" db="EMBL/GenBank/DDBJ databases">
        <authorList>
            <person name="Nowell W R."/>
        </authorList>
    </citation>
    <scope>NUCLEOTIDE SEQUENCE</scope>
</reference>
<dbReference type="SMART" id="SM00028">
    <property type="entry name" value="TPR"/>
    <property type="match status" value="2"/>
</dbReference>
<keyword evidence="8" id="KW-1185">Reference proteome</keyword>
<evidence type="ECO:0000313" key="7">
    <source>
        <dbReference type="EMBL" id="CAF4348200.1"/>
    </source>
</evidence>